<reference evidence="3" key="2">
    <citation type="submission" date="2021-04" db="EMBL/GenBank/DDBJ databases">
        <authorList>
            <person name="Gilroy R."/>
        </authorList>
    </citation>
    <scope>NUCLEOTIDE SEQUENCE</scope>
    <source>
        <strain evidence="3">Gambia16-554</strain>
    </source>
</reference>
<evidence type="ECO:0000313" key="4">
    <source>
        <dbReference type="Proteomes" id="UP000824115"/>
    </source>
</evidence>
<name>A0A9D2KAL8_9BACT</name>
<gene>
    <name evidence="3" type="ORF">IAC04_08010</name>
</gene>
<dbReference type="PROSITE" id="PS51257">
    <property type="entry name" value="PROKAR_LIPOPROTEIN"/>
    <property type="match status" value="1"/>
</dbReference>
<dbReference type="Proteomes" id="UP000824115">
    <property type="component" value="Unassembled WGS sequence"/>
</dbReference>
<dbReference type="Pfam" id="PF14129">
    <property type="entry name" value="DUF4296"/>
    <property type="match status" value="1"/>
</dbReference>
<comment type="caution">
    <text evidence="3">The sequence shown here is derived from an EMBL/GenBank/DDBJ whole genome shotgun (WGS) entry which is preliminary data.</text>
</comment>
<feature type="domain" description="DUF4296" evidence="2">
    <location>
        <begin position="28"/>
        <end position="109"/>
    </location>
</feature>
<organism evidence="3 4">
    <name type="scientific">Candidatus Coprenecus stercoravium</name>
    <dbReference type="NCBI Taxonomy" id="2840735"/>
    <lineage>
        <taxon>Bacteria</taxon>
        <taxon>Pseudomonadati</taxon>
        <taxon>Bacteroidota</taxon>
        <taxon>Bacteroidia</taxon>
        <taxon>Bacteroidales</taxon>
        <taxon>Rikenellaceae</taxon>
        <taxon>Rikenellaceae incertae sedis</taxon>
        <taxon>Candidatus Coprenecus</taxon>
    </lineage>
</organism>
<evidence type="ECO:0000259" key="2">
    <source>
        <dbReference type="Pfam" id="PF14129"/>
    </source>
</evidence>
<protein>
    <submittedName>
        <fullName evidence="3">DUF4296 domain-containing protein</fullName>
    </submittedName>
</protein>
<keyword evidence="1" id="KW-0732">Signal</keyword>
<feature type="signal peptide" evidence="1">
    <location>
        <begin position="1"/>
        <end position="16"/>
    </location>
</feature>
<sequence>MSKKTLLYLLLTAVMAASFSSCDRKRQGIIPKEVMSEIYYDIYLTDEAVRTRYTFRKMADTMRIYESIFNKYGYTTGDYNRSVEFYLERPDKFEDVFVTTKEMLEKRKAELNLILEAEGKRPRYWPLIDSMELYTSEGIHSPRAYKNFRMMFFKPDTTAPMSPIPDTAFMKRPGNPFAIYNDSALNADKHYEFYAAKEFMSEIRDYVILMDSLTVMAAKAAEAADTVATENSDTTDIRKAIEKPRIKHKSRPVPVFIGKDPVMQDSLRNRFEIKKEEK</sequence>
<proteinExistence type="predicted"/>
<accession>A0A9D2KAL8</accession>
<evidence type="ECO:0000313" key="3">
    <source>
        <dbReference type="EMBL" id="HIZ86420.1"/>
    </source>
</evidence>
<dbReference type="AlphaFoldDB" id="A0A9D2KAL8"/>
<dbReference type="EMBL" id="DXAW01000136">
    <property type="protein sequence ID" value="HIZ86420.1"/>
    <property type="molecule type" value="Genomic_DNA"/>
</dbReference>
<evidence type="ECO:0000256" key="1">
    <source>
        <dbReference type="SAM" id="SignalP"/>
    </source>
</evidence>
<dbReference type="InterPro" id="IPR025381">
    <property type="entry name" value="DUF4296"/>
</dbReference>
<reference evidence="3" key="1">
    <citation type="journal article" date="2021" name="PeerJ">
        <title>Extensive microbial diversity within the chicken gut microbiome revealed by metagenomics and culture.</title>
        <authorList>
            <person name="Gilroy R."/>
            <person name="Ravi A."/>
            <person name="Getino M."/>
            <person name="Pursley I."/>
            <person name="Horton D.L."/>
            <person name="Alikhan N.F."/>
            <person name="Baker D."/>
            <person name="Gharbi K."/>
            <person name="Hall N."/>
            <person name="Watson M."/>
            <person name="Adriaenssens E.M."/>
            <person name="Foster-Nyarko E."/>
            <person name="Jarju S."/>
            <person name="Secka A."/>
            <person name="Antonio M."/>
            <person name="Oren A."/>
            <person name="Chaudhuri R.R."/>
            <person name="La Ragione R."/>
            <person name="Hildebrand F."/>
            <person name="Pallen M.J."/>
        </authorList>
    </citation>
    <scope>NUCLEOTIDE SEQUENCE</scope>
    <source>
        <strain evidence="3">Gambia16-554</strain>
    </source>
</reference>
<feature type="chain" id="PRO_5039638154" evidence="1">
    <location>
        <begin position="17"/>
        <end position="278"/>
    </location>
</feature>